<dbReference type="RefSeq" id="WP_109403913.1">
    <property type="nucleotide sequence ID" value="NZ_QFFG01000002.1"/>
</dbReference>
<evidence type="ECO:0000313" key="3">
    <source>
        <dbReference type="EMBL" id="PWG05579.1"/>
    </source>
</evidence>
<protein>
    <recommendedName>
        <fullName evidence="2">Secretion system C-terminal sorting domain-containing protein</fullName>
    </recommendedName>
</protein>
<gene>
    <name evidence="3" type="ORF">DIS07_03810</name>
</gene>
<evidence type="ECO:0000313" key="4">
    <source>
        <dbReference type="Proteomes" id="UP000245670"/>
    </source>
</evidence>
<dbReference type="InterPro" id="IPR026444">
    <property type="entry name" value="Secre_tail"/>
</dbReference>
<proteinExistence type="predicted"/>
<keyword evidence="1" id="KW-0732">Signal</keyword>
<feature type="domain" description="Secretion system C-terminal sorting" evidence="2">
    <location>
        <begin position="409"/>
        <end position="474"/>
    </location>
</feature>
<dbReference type="PANTHER" id="PTHR36220">
    <property type="entry name" value="UNNAMED PRODUCT"/>
    <property type="match status" value="1"/>
</dbReference>
<dbReference type="NCBIfam" id="TIGR04183">
    <property type="entry name" value="Por_Secre_tail"/>
    <property type="match status" value="1"/>
</dbReference>
<dbReference type="SUPFAM" id="SSF82171">
    <property type="entry name" value="DPP6 N-terminal domain-like"/>
    <property type="match status" value="1"/>
</dbReference>
<dbReference type="EMBL" id="QFFG01000002">
    <property type="protein sequence ID" value="PWG05579.1"/>
    <property type="molecule type" value="Genomic_DNA"/>
</dbReference>
<dbReference type="OrthoDB" id="976756at2"/>
<dbReference type="AlphaFoldDB" id="A0A2U2JB61"/>
<sequence length="475" mass="51013">MKTQLHTFVLLFLTIYAFSQDQIGAKIVFSEAKANFGQKASINNNGDYLISSAPYQYSGDQKGFARIYNLQNNNWVKLGNDLLGNSDGDTFGVAVAMNEVGNTVAVGATQLGDGNYTGPGYVKVFKFSSGQYVQIGNDIVGETNGDTFGGRIAINGDGTKIIVGAIFNDANTGNQFASNGHIRMYSFDGTNWNQMGSEIDGDMANDNFGDSVDISKDGNRIVASGSGFDSGGVNKGLVRVFDFVSGGWNKVGSDIIGASDNDRLTNVSINDDGNRISFKVKGVVKVYEFNGTQWMQLGNDITGMNSDILTSNLDNTGNLVSVASRVADNNKGYIQLYKYNNGSWTQVGTTITGDVSGDNIGSSVEVKNGNLVAGASDFNLSTEDFGGVRAYSFNSVLSIDDKFMAKVNLYPNPASDQITISGIQIKNVALYNLKGQNILNSQQETISLKGISKGMYLLKITNLKNRIIHKKIIVN</sequence>
<name>A0A2U2JB61_9FLAO</name>
<accession>A0A2U2JB61</accession>
<keyword evidence="4" id="KW-1185">Reference proteome</keyword>
<comment type="caution">
    <text evidence="3">The sequence shown here is derived from an EMBL/GenBank/DDBJ whole genome shotgun (WGS) entry which is preliminary data.</text>
</comment>
<evidence type="ECO:0000259" key="2">
    <source>
        <dbReference type="Pfam" id="PF18962"/>
    </source>
</evidence>
<organism evidence="3 4">
    <name type="scientific">Polaribacter aquimarinus</name>
    <dbReference type="NCBI Taxonomy" id="2100726"/>
    <lineage>
        <taxon>Bacteria</taxon>
        <taxon>Pseudomonadati</taxon>
        <taxon>Bacteroidota</taxon>
        <taxon>Flavobacteriia</taxon>
        <taxon>Flavobacteriales</taxon>
        <taxon>Flavobacteriaceae</taxon>
    </lineage>
</organism>
<dbReference type="Proteomes" id="UP000245670">
    <property type="component" value="Unassembled WGS sequence"/>
</dbReference>
<evidence type="ECO:0000256" key="1">
    <source>
        <dbReference type="ARBA" id="ARBA00022729"/>
    </source>
</evidence>
<dbReference type="PANTHER" id="PTHR36220:SF1">
    <property type="entry name" value="GAMMA TUBULIN COMPLEX COMPONENT C-TERMINAL DOMAIN-CONTAINING PROTEIN"/>
    <property type="match status" value="1"/>
</dbReference>
<dbReference type="Pfam" id="PF18962">
    <property type="entry name" value="Por_Secre_tail"/>
    <property type="match status" value="1"/>
</dbReference>
<reference evidence="3 4" key="1">
    <citation type="submission" date="2018-05" db="EMBL/GenBank/DDBJ databases">
        <title>Polaribacter aquimarinus sp. nov., isolated from sediment in a sediment of sea.</title>
        <authorList>
            <person name="Lu D."/>
        </authorList>
    </citation>
    <scope>NUCLEOTIDE SEQUENCE [LARGE SCALE GENOMIC DNA]</scope>
    <source>
        <strain evidence="3 4">ZY113</strain>
    </source>
</reference>